<evidence type="ECO:0000256" key="1">
    <source>
        <dbReference type="ARBA" id="ARBA00004202"/>
    </source>
</evidence>
<keyword evidence="2" id="KW-0813">Transport</keyword>
<dbReference type="STRING" id="679936.Sulac_2850"/>
<dbReference type="PANTHER" id="PTHR43790">
    <property type="entry name" value="CARBOHYDRATE TRANSPORT ATP-BINDING PROTEIN MG119-RELATED"/>
    <property type="match status" value="1"/>
</dbReference>
<evidence type="ECO:0000256" key="3">
    <source>
        <dbReference type="ARBA" id="ARBA00022475"/>
    </source>
</evidence>
<dbReference type="InterPro" id="IPR017871">
    <property type="entry name" value="ABC_transporter-like_CS"/>
</dbReference>
<feature type="domain" description="ABC transporter" evidence="9">
    <location>
        <begin position="6"/>
        <end position="242"/>
    </location>
</feature>
<dbReference type="InterPro" id="IPR003593">
    <property type="entry name" value="AAA+_ATPase"/>
</dbReference>
<evidence type="ECO:0000256" key="7">
    <source>
        <dbReference type="ARBA" id="ARBA00022967"/>
    </source>
</evidence>
<dbReference type="GO" id="GO:0016887">
    <property type="term" value="F:ATP hydrolysis activity"/>
    <property type="evidence" value="ECO:0007669"/>
    <property type="project" value="InterPro"/>
</dbReference>
<dbReference type="GO" id="GO:0005886">
    <property type="term" value="C:plasma membrane"/>
    <property type="evidence" value="ECO:0007669"/>
    <property type="project" value="UniProtKB-SubCell"/>
</dbReference>
<dbReference type="PROSITE" id="PS50893">
    <property type="entry name" value="ABC_TRANSPORTER_2"/>
    <property type="match status" value="2"/>
</dbReference>
<dbReference type="HOGENOM" id="CLU_000604_92_0_9"/>
<dbReference type="InterPro" id="IPR050107">
    <property type="entry name" value="ABC_carbohydrate_import_ATPase"/>
</dbReference>
<evidence type="ECO:0000256" key="5">
    <source>
        <dbReference type="ARBA" id="ARBA00022741"/>
    </source>
</evidence>
<dbReference type="SMART" id="SM00382">
    <property type="entry name" value="AAA"/>
    <property type="match status" value="1"/>
</dbReference>
<keyword evidence="7" id="KW-1278">Translocase</keyword>
<dbReference type="AlphaFoldDB" id="G8TZ41"/>
<gene>
    <name evidence="10" type="ordered locus">Sulac_2850</name>
</gene>
<keyword evidence="8" id="KW-0472">Membrane</keyword>
<evidence type="ECO:0000256" key="6">
    <source>
        <dbReference type="ARBA" id="ARBA00022840"/>
    </source>
</evidence>
<dbReference type="SUPFAM" id="SSF52540">
    <property type="entry name" value="P-loop containing nucleoside triphosphate hydrolases"/>
    <property type="match status" value="2"/>
</dbReference>
<keyword evidence="11" id="KW-1185">Reference proteome</keyword>
<organism evidence="10 11">
    <name type="scientific">Sulfobacillus acidophilus (strain ATCC 700253 / DSM 10332 / NAL)</name>
    <dbReference type="NCBI Taxonomy" id="679936"/>
    <lineage>
        <taxon>Bacteria</taxon>
        <taxon>Bacillati</taxon>
        <taxon>Bacillota</taxon>
        <taxon>Clostridia</taxon>
        <taxon>Eubacteriales</taxon>
        <taxon>Clostridiales Family XVII. Incertae Sedis</taxon>
        <taxon>Sulfobacillus</taxon>
    </lineage>
</organism>
<dbReference type="Proteomes" id="UP000005439">
    <property type="component" value="Chromosome"/>
</dbReference>
<evidence type="ECO:0000256" key="4">
    <source>
        <dbReference type="ARBA" id="ARBA00022737"/>
    </source>
</evidence>
<keyword evidence="10" id="KW-0378">Hydrolase</keyword>
<dbReference type="Pfam" id="PF00005">
    <property type="entry name" value="ABC_tran"/>
    <property type="match status" value="2"/>
</dbReference>
<dbReference type="CDD" id="cd03215">
    <property type="entry name" value="ABC_Carb_Monos_II"/>
    <property type="match status" value="1"/>
</dbReference>
<accession>G8TZ41</accession>
<dbReference type="Gene3D" id="3.40.50.300">
    <property type="entry name" value="P-loop containing nucleotide triphosphate hydrolases"/>
    <property type="match status" value="2"/>
</dbReference>
<comment type="subcellular location">
    <subcellularLocation>
        <location evidence="1">Cell membrane</location>
        <topology evidence="1">Peripheral membrane protein</topology>
    </subcellularLocation>
</comment>
<evidence type="ECO:0000313" key="11">
    <source>
        <dbReference type="Proteomes" id="UP000005439"/>
    </source>
</evidence>
<evidence type="ECO:0000313" key="10">
    <source>
        <dbReference type="EMBL" id="AEW06311.1"/>
    </source>
</evidence>
<dbReference type="EC" id="3.6.3.17" evidence="10"/>
<dbReference type="KEGG" id="sap:Sulac_2850"/>
<keyword evidence="5" id="KW-0547">Nucleotide-binding</keyword>
<evidence type="ECO:0000256" key="2">
    <source>
        <dbReference type="ARBA" id="ARBA00022448"/>
    </source>
</evidence>
<dbReference type="InterPro" id="IPR003439">
    <property type="entry name" value="ABC_transporter-like_ATP-bd"/>
</dbReference>
<proteinExistence type="predicted"/>
<keyword evidence="4" id="KW-0677">Repeat</keyword>
<sequence>MNVAQLEVSNITKRFGSLVANDRISLSVSGGEVLAILGENGAGKSTLMKVVSGFLRPDAGEIRVNGTLLPSGNPEAAIRAGIGMIHQHFMLIPRMTVMENLILGFEPRTRWGQIDYGRARSTVRQLADRFGMPIDPDKPVERLTVGEQQRVEILKAFYRGAEILILDEPTALLTPQESEHLFESIREFSRQGLAVIFISHKLDEVLAISQRVLVIRSGRVVDTVPTSSTDAPTLARLMVGRDVNLGMGRRGNGTASIGEPILTLDQLEIARTREHQGLGPLSLELRAGEIMGIAGVDGNGQQELAETVAGLLPHTRGSLRFAGESLDNLGVRDRLARGLAYVPADRQGEGLVLDFKIWENFILRDYYRPPYRRGAGMDVRLARQQAEAAVKAFDIRPQNIELPARALSGGNQQKLLLAREMSRKPRVMVVAQPTRGLDVGAIEYVHQQLMALADGGTAILLISLELDELMKLSDRIAVLFRGKIQGVRTREQFNREEIGLLMTGQTRPEVVNQ</sequence>
<name>G8TZ41_SULAD</name>
<keyword evidence="3" id="KW-1003">Cell membrane</keyword>
<dbReference type="InterPro" id="IPR027417">
    <property type="entry name" value="P-loop_NTPase"/>
</dbReference>
<dbReference type="PROSITE" id="PS00211">
    <property type="entry name" value="ABC_TRANSPORTER_1"/>
    <property type="match status" value="1"/>
</dbReference>
<evidence type="ECO:0000259" key="9">
    <source>
        <dbReference type="PROSITE" id="PS50893"/>
    </source>
</evidence>
<dbReference type="FunFam" id="3.40.50.300:FF:000127">
    <property type="entry name" value="Ribose import ATP-binding protein RbsA"/>
    <property type="match status" value="1"/>
</dbReference>
<dbReference type="CDD" id="cd03216">
    <property type="entry name" value="ABC_Carb_Monos_I"/>
    <property type="match status" value="1"/>
</dbReference>
<dbReference type="EMBL" id="CP003179">
    <property type="protein sequence ID" value="AEW06311.1"/>
    <property type="molecule type" value="Genomic_DNA"/>
</dbReference>
<dbReference type="PATRIC" id="fig|679936.5.peg.2943"/>
<dbReference type="PANTHER" id="PTHR43790:SF4">
    <property type="entry name" value="GUANOSINE IMPORT ATP-BINDING PROTEIN NUPO"/>
    <property type="match status" value="1"/>
</dbReference>
<reference evidence="10 11" key="2">
    <citation type="journal article" date="2012" name="Stand. Genomic Sci.">
        <title>Complete genome sequence of the moderately thermophilic mineral-sulfide-oxidizing firmicute Sulfobacillus acidophilus type strain (NAL(T)).</title>
        <authorList>
            <person name="Anderson I."/>
            <person name="Chertkov O."/>
            <person name="Chen A."/>
            <person name="Saunders E."/>
            <person name="Lapidus A."/>
            <person name="Nolan M."/>
            <person name="Lucas S."/>
            <person name="Hammon N."/>
            <person name="Deshpande S."/>
            <person name="Cheng J.F."/>
            <person name="Han C."/>
            <person name="Tapia R."/>
            <person name="Goodwin L.A."/>
            <person name="Pitluck S."/>
            <person name="Liolios K."/>
            <person name="Pagani I."/>
            <person name="Ivanova N."/>
            <person name="Mikhailova N."/>
            <person name="Pati A."/>
            <person name="Palaniappan K."/>
            <person name="Land M."/>
            <person name="Pan C."/>
            <person name="Rohde M."/>
            <person name="Pukall R."/>
            <person name="Goker M."/>
            <person name="Detter J.C."/>
            <person name="Woyke T."/>
            <person name="Bristow J."/>
            <person name="Eisen J.A."/>
            <person name="Markowitz V."/>
            <person name="Hugenholtz P."/>
            <person name="Kyrpides N.C."/>
            <person name="Klenk H.P."/>
            <person name="Mavromatis K."/>
        </authorList>
    </citation>
    <scope>NUCLEOTIDE SEQUENCE [LARGE SCALE GENOMIC DNA]</scope>
    <source>
        <strain evidence="11">ATCC 700253 / DSM 10332 / NAL</strain>
    </source>
</reference>
<keyword evidence="6 10" id="KW-0067">ATP-binding</keyword>
<evidence type="ECO:0000256" key="8">
    <source>
        <dbReference type="ARBA" id="ARBA00023136"/>
    </source>
</evidence>
<protein>
    <submittedName>
        <fullName evidence="10">Nucleoside ABC transporter ATP-binding protein</fullName>
        <ecNumber evidence="10">3.6.3.17</ecNumber>
    </submittedName>
</protein>
<reference evidence="11" key="1">
    <citation type="submission" date="2011-12" db="EMBL/GenBank/DDBJ databases">
        <title>The complete genome of chromosome of Sulfobacillus acidophilus DSM 10332.</title>
        <authorList>
            <person name="Lucas S."/>
            <person name="Han J."/>
            <person name="Lapidus A."/>
            <person name="Bruce D."/>
            <person name="Goodwin L."/>
            <person name="Pitluck S."/>
            <person name="Peters L."/>
            <person name="Kyrpides N."/>
            <person name="Mavromatis K."/>
            <person name="Ivanova N."/>
            <person name="Mikhailova N."/>
            <person name="Chertkov O."/>
            <person name="Saunders E."/>
            <person name="Detter J.C."/>
            <person name="Tapia R."/>
            <person name="Han C."/>
            <person name="Land M."/>
            <person name="Hauser L."/>
            <person name="Markowitz V."/>
            <person name="Cheng J.-F."/>
            <person name="Hugenholtz P."/>
            <person name="Woyke T."/>
            <person name="Wu D."/>
            <person name="Pukall R."/>
            <person name="Gehrich-Schroeter G."/>
            <person name="Schneider S."/>
            <person name="Klenk H.-P."/>
            <person name="Eisen J.A."/>
        </authorList>
    </citation>
    <scope>NUCLEOTIDE SEQUENCE [LARGE SCALE GENOMIC DNA]</scope>
    <source>
        <strain evidence="11">ATCC 700253 / DSM 10332 / NAL</strain>
    </source>
</reference>
<feature type="domain" description="ABC transporter" evidence="9">
    <location>
        <begin position="262"/>
        <end position="506"/>
    </location>
</feature>
<dbReference type="GO" id="GO:0005524">
    <property type="term" value="F:ATP binding"/>
    <property type="evidence" value="ECO:0007669"/>
    <property type="project" value="UniProtKB-KW"/>
</dbReference>